<evidence type="ECO:0000256" key="7">
    <source>
        <dbReference type="ARBA" id="ARBA00022516"/>
    </source>
</evidence>
<name>A0A9D1DMH4_9FIRM</name>
<evidence type="ECO:0000256" key="4">
    <source>
        <dbReference type="ARBA" id="ARBA00010441"/>
    </source>
</evidence>
<protein>
    <recommendedName>
        <fullName evidence="6">CDP-diacylglycerol--glycerol-3-phosphate 3-phosphatidyltransferase</fullName>
        <ecNumber evidence="5">2.7.8.5</ecNumber>
    </recommendedName>
    <alternativeName>
        <fullName evidence="15">Phosphatidylglycerophosphate synthase</fullName>
    </alternativeName>
</protein>
<feature type="transmembrane region" description="Helical" evidence="18">
    <location>
        <begin position="77"/>
        <end position="95"/>
    </location>
</feature>
<evidence type="ECO:0000313" key="20">
    <source>
        <dbReference type="Proteomes" id="UP000824238"/>
    </source>
</evidence>
<evidence type="ECO:0000313" key="19">
    <source>
        <dbReference type="EMBL" id="HIR55517.1"/>
    </source>
</evidence>
<evidence type="ECO:0000256" key="18">
    <source>
        <dbReference type="SAM" id="Phobius"/>
    </source>
</evidence>
<accession>A0A9D1DMH4</accession>
<evidence type="ECO:0000256" key="9">
    <source>
        <dbReference type="ARBA" id="ARBA00022692"/>
    </source>
</evidence>
<keyword evidence="7" id="KW-0444">Lipid biosynthesis</keyword>
<comment type="function">
    <text evidence="1">This protein catalyzes the committed step to the synthesis of the acidic phospholipids.</text>
</comment>
<evidence type="ECO:0000256" key="2">
    <source>
        <dbReference type="ARBA" id="ARBA00004141"/>
    </source>
</evidence>
<comment type="subcellular location">
    <subcellularLocation>
        <location evidence="2">Membrane</location>
        <topology evidence="2">Multi-pass membrane protein</topology>
    </subcellularLocation>
</comment>
<dbReference type="PANTHER" id="PTHR14269">
    <property type="entry name" value="CDP-DIACYLGLYCEROL--GLYCEROL-3-PHOSPHATE 3-PHOSPHATIDYLTRANSFERASE-RELATED"/>
    <property type="match status" value="1"/>
</dbReference>
<dbReference type="PANTHER" id="PTHR14269:SF62">
    <property type="entry name" value="CDP-DIACYLGLYCEROL--GLYCEROL-3-PHOSPHATE 3-PHOSPHATIDYLTRANSFERASE 1, CHLOROPLASTIC"/>
    <property type="match status" value="1"/>
</dbReference>
<comment type="caution">
    <text evidence="19">The sequence shown here is derived from an EMBL/GenBank/DDBJ whole genome shotgun (WGS) entry which is preliminary data.</text>
</comment>
<evidence type="ECO:0000256" key="16">
    <source>
        <dbReference type="ARBA" id="ARBA00048586"/>
    </source>
</evidence>
<proteinExistence type="inferred from homology"/>
<keyword evidence="9 18" id="KW-0812">Transmembrane</keyword>
<dbReference type="InterPro" id="IPR000462">
    <property type="entry name" value="CDP-OH_P_trans"/>
</dbReference>
<evidence type="ECO:0000256" key="6">
    <source>
        <dbReference type="ARBA" id="ARBA00014944"/>
    </source>
</evidence>
<dbReference type="Proteomes" id="UP000824238">
    <property type="component" value="Unassembled WGS sequence"/>
</dbReference>
<evidence type="ECO:0000256" key="1">
    <source>
        <dbReference type="ARBA" id="ARBA00003973"/>
    </source>
</evidence>
<dbReference type="PIRSF" id="PIRSF000847">
    <property type="entry name" value="Phos_ph_gly_syn"/>
    <property type="match status" value="1"/>
</dbReference>
<comment type="pathway">
    <text evidence="3">Phospholipid metabolism; phosphatidylglycerol biosynthesis; phosphatidylglycerol from CDP-diacylglycerol: step 1/2.</text>
</comment>
<evidence type="ECO:0000256" key="14">
    <source>
        <dbReference type="ARBA" id="ARBA00023264"/>
    </source>
</evidence>
<evidence type="ECO:0000256" key="8">
    <source>
        <dbReference type="ARBA" id="ARBA00022679"/>
    </source>
</evidence>
<dbReference type="EC" id="2.7.8.5" evidence="5"/>
<reference evidence="19" key="1">
    <citation type="submission" date="2020-10" db="EMBL/GenBank/DDBJ databases">
        <authorList>
            <person name="Gilroy R."/>
        </authorList>
    </citation>
    <scope>NUCLEOTIDE SEQUENCE</scope>
    <source>
        <strain evidence="19">ChiGjej3B3-7149</strain>
    </source>
</reference>
<dbReference type="InterPro" id="IPR050324">
    <property type="entry name" value="CDP-alcohol_PTase-I"/>
</dbReference>
<evidence type="ECO:0000256" key="17">
    <source>
        <dbReference type="RuleBase" id="RU003750"/>
    </source>
</evidence>
<evidence type="ECO:0000256" key="5">
    <source>
        <dbReference type="ARBA" id="ARBA00013170"/>
    </source>
</evidence>
<reference evidence="19" key="2">
    <citation type="journal article" date="2021" name="PeerJ">
        <title>Extensive microbial diversity within the chicken gut microbiome revealed by metagenomics and culture.</title>
        <authorList>
            <person name="Gilroy R."/>
            <person name="Ravi A."/>
            <person name="Getino M."/>
            <person name="Pursley I."/>
            <person name="Horton D.L."/>
            <person name="Alikhan N.F."/>
            <person name="Baker D."/>
            <person name="Gharbi K."/>
            <person name="Hall N."/>
            <person name="Watson M."/>
            <person name="Adriaenssens E.M."/>
            <person name="Foster-Nyarko E."/>
            <person name="Jarju S."/>
            <person name="Secka A."/>
            <person name="Antonio M."/>
            <person name="Oren A."/>
            <person name="Chaudhuri R.R."/>
            <person name="La Ragione R."/>
            <person name="Hildebrand F."/>
            <person name="Pallen M.J."/>
        </authorList>
    </citation>
    <scope>NUCLEOTIDE SEQUENCE</scope>
    <source>
        <strain evidence="19">ChiGjej3B3-7149</strain>
    </source>
</reference>
<evidence type="ECO:0000256" key="15">
    <source>
        <dbReference type="ARBA" id="ARBA00033018"/>
    </source>
</evidence>
<dbReference type="Gene3D" id="1.20.120.1760">
    <property type="match status" value="1"/>
</dbReference>
<keyword evidence="10 18" id="KW-1133">Transmembrane helix</keyword>
<gene>
    <name evidence="19" type="ORF">IAD36_08000</name>
</gene>
<organism evidence="19 20">
    <name type="scientific">Candidatus Scatomorpha intestinigallinarum</name>
    <dbReference type="NCBI Taxonomy" id="2840923"/>
    <lineage>
        <taxon>Bacteria</taxon>
        <taxon>Bacillati</taxon>
        <taxon>Bacillota</taxon>
        <taxon>Clostridia</taxon>
        <taxon>Eubacteriales</taxon>
        <taxon>Candidatus Scatomorpha</taxon>
    </lineage>
</organism>
<feature type="transmembrane region" description="Helical" evidence="18">
    <location>
        <begin position="12"/>
        <end position="32"/>
    </location>
</feature>
<dbReference type="GO" id="GO:0016020">
    <property type="term" value="C:membrane"/>
    <property type="evidence" value="ECO:0007669"/>
    <property type="project" value="UniProtKB-SubCell"/>
</dbReference>
<dbReference type="GO" id="GO:0046474">
    <property type="term" value="P:glycerophospholipid biosynthetic process"/>
    <property type="evidence" value="ECO:0007669"/>
    <property type="project" value="TreeGrafter"/>
</dbReference>
<keyword evidence="11" id="KW-0443">Lipid metabolism</keyword>
<evidence type="ECO:0000256" key="13">
    <source>
        <dbReference type="ARBA" id="ARBA00023209"/>
    </source>
</evidence>
<keyword evidence="14" id="KW-1208">Phospholipid metabolism</keyword>
<dbReference type="InterPro" id="IPR048254">
    <property type="entry name" value="CDP_ALCOHOL_P_TRANSF_CS"/>
</dbReference>
<evidence type="ECO:0000256" key="3">
    <source>
        <dbReference type="ARBA" id="ARBA00005042"/>
    </source>
</evidence>
<sequence length="188" mass="21318">MKKDWRREYFSIPNLMSYFRLLLIPLYLYFYFAADDEGGYGCAAAVIAVSGLTDMLDGKIARRFNMITDWGKFIDPVADKLTFAAIALSMSFSYPLMGVMFGVYVVKELYMFCMGAYMLKRGFMMDGAQWYGKVCTAVTYGAIFLILIIPNMSAQVRDGLIGLCLFMTIAAFAGYALFYAREIKRLTK</sequence>
<evidence type="ECO:0000256" key="12">
    <source>
        <dbReference type="ARBA" id="ARBA00023136"/>
    </source>
</evidence>
<keyword evidence="8 17" id="KW-0808">Transferase</keyword>
<dbReference type="PROSITE" id="PS00379">
    <property type="entry name" value="CDP_ALCOHOL_P_TRANSF"/>
    <property type="match status" value="1"/>
</dbReference>
<dbReference type="AlphaFoldDB" id="A0A9D1DMH4"/>
<comment type="similarity">
    <text evidence="4 17">Belongs to the CDP-alcohol phosphatidyltransferase class-I family.</text>
</comment>
<dbReference type="GO" id="GO:0008444">
    <property type="term" value="F:CDP-diacylglycerol-glycerol-3-phosphate 3-phosphatidyltransferase activity"/>
    <property type="evidence" value="ECO:0007669"/>
    <property type="project" value="UniProtKB-EC"/>
</dbReference>
<keyword evidence="13" id="KW-0594">Phospholipid biosynthesis</keyword>
<dbReference type="InterPro" id="IPR043130">
    <property type="entry name" value="CDP-OH_PTrfase_TM_dom"/>
</dbReference>
<dbReference type="Pfam" id="PF01066">
    <property type="entry name" value="CDP-OH_P_transf"/>
    <property type="match status" value="1"/>
</dbReference>
<dbReference type="InterPro" id="IPR004570">
    <property type="entry name" value="Phosphatidylglycerol_P_synth"/>
</dbReference>
<feature type="transmembrane region" description="Helical" evidence="18">
    <location>
        <begin position="131"/>
        <end position="153"/>
    </location>
</feature>
<evidence type="ECO:0000256" key="11">
    <source>
        <dbReference type="ARBA" id="ARBA00023098"/>
    </source>
</evidence>
<feature type="transmembrane region" description="Helical" evidence="18">
    <location>
        <begin position="159"/>
        <end position="180"/>
    </location>
</feature>
<comment type="catalytic activity">
    <reaction evidence="16">
        <text>a CDP-1,2-diacyl-sn-glycerol + sn-glycerol 3-phosphate = a 1,2-diacyl-sn-glycero-3-phospho-(1'-sn-glycero-3'-phosphate) + CMP + H(+)</text>
        <dbReference type="Rhea" id="RHEA:12593"/>
        <dbReference type="ChEBI" id="CHEBI:15378"/>
        <dbReference type="ChEBI" id="CHEBI:57597"/>
        <dbReference type="ChEBI" id="CHEBI:58332"/>
        <dbReference type="ChEBI" id="CHEBI:60110"/>
        <dbReference type="ChEBI" id="CHEBI:60377"/>
        <dbReference type="EC" id="2.7.8.5"/>
    </reaction>
</comment>
<evidence type="ECO:0000256" key="10">
    <source>
        <dbReference type="ARBA" id="ARBA00022989"/>
    </source>
</evidence>
<dbReference type="EMBL" id="DVHH01000192">
    <property type="protein sequence ID" value="HIR55517.1"/>
    <property type="molecule type" value="Genomic_DNA"/>
</dbReference>
<keyword evidence="12 18" id="KW-0472">Membrane</keyword>